<evidence type="ECO:0000256" key="6">
    <source>
        <dbReference type="PROSITE-ProRule" id="PRU00169"/>
    </source>
</evidence>
<dbReference type="InterPro" id="IPR018060">
    <property type="entry name" value="HTH_AraC"/>
</dbReference>
<dbReference type="PANTHER" id="PTHR48111:SF1">
    <property type="entry name" value="TWO-COMPONENT RESPONSE REGULATOR ORR33"/>
    <property type="match status" value="1"/>
</dbReference>
<evidence type="ECO:0000259" key="7">
    <source>
        <dbReference type="PROSITE" id="PS01124"/>
    </source>
</evidence>
<keyword evidence="5" id="KW-0804">Transcription</keyword>
<keyword evidence="3" id="KW-0805">Transcription regulation</keyword>
<dbReference type="Gene3D" id="3.40.50.2300">
    <property type="match status" value="1"/>
</dbReference>
<evidence type="ECO:0000256" key="1">
    <source>
        <dbReference type="ARBA" id="ARBA00022553"/>
    </source>
</evidence>
<dbReference type="Gene3D" id="1.10.10.60">
    <property type="entry name" value="Homeodomain-like"/>
    <property type="match status" value="2"/>
</dbReference>
<reference evidence="9 10" key="1">
    <citation type="submission" date="2024-09" db="EMBL/GenBank/DDBJ databases">
        <authorList>
            <person name="Sun Q."/>
            <person name="Mori K."/>
        </authorList>
    </citation>
    <scope>NUCLEOTIDE SEQUENCE [LARGE SCALE GENOMIC DNA]</scope>
    <source>
        <strain evidence="9 10">NCAIM B.01794</strain>
    </source>
</reference>
<feature type="modified residue" description="4-aspartylphosphate" evidence="6">
    <location>
        <position position="62"/>
    </location>
</feature>
<dbReference type="EMBL" id="JBHLSS010000151">
    <property type="protein sequence ID" value="MFC0712096.1"/>
    <property type="molecule type" value="Genomic_DNA"/>
</dbReference>
<dbReference type="PROSITE" id="PS50110">
    <property type="entry name" value="RESPONSE_REGULATORY"/>
    <property type="match status" value="1"/>
</dbReference>
<evidence type="ECO:0000256" key="5">
    <source>
        <dbReference type="ARBA" id="ARBA00023163"/>
    </source>
</evidence>
<evidence type="ECO:0000313" key="9">
    <source>
        <dbReference type="EMBL" id="MFC0712096.1"/>
    </source>
</evidence>
<gene>
    <name evidence="9" type="ORF">ACFFGX_21995</name>
</gene>
<evidence type="ECO:0000313" key="10">
    <source>
        <dbReference type="Proteomes" id="UP001589891"/>
    </source>
</evidence>
<keyword evidence="4" id="KW-0238">DNA-binding</keyword>
<name>A0ABV6SRE6_AZOPA</name>
<feature type="domain" description="Response regulatory" evidence="8">
    <location>
        <begin position="13"/>
        <end position="129"/>
    </location>
</feature>
<dbReference type="SUPFAM" id="SSF52172">
    <property type="entry name" value="CheY-like"/>
    <property type="match status" value="1"/>
</dbReference>
<keyword evidence="2" id="KW-0902">Two-component regulatory system</keyword>
<dbReference type="PRINTS" id="PR00032">
    <property type="entry name" value="HTHARAC"/>
</dbReference>
<organism evidence="9 10">
    <name type="scientific">Azorhizophilus paspali</name>
    <name type="common">Azotobacter paspali</name>
    <dbReference type="NCBI Taxonomy" id="69963"/>
    <lineage>
        <taxon>Bacteria</taxon>
        <taxon>Pseudomonadati</taxon>
        <taxon>Pseudomonadota</taxon>
        <taxon>Gammaproteobacteria</taxon>
        <taxon>Pseudomonadales</taxon>
        <taxon>Pseudomonadaceae</taxon>
        <taxon>Azorhizophilus</taxon>
    </lineage>
</organism>
<dbReference type="InterPro" id="IPR011006">
    <property type="entry name" value="CheY-like_superfamily"/>
</dbReference>
<proteinExistence type="predicted"/>
<dbReference type="InterPro" id="IPR020449">
    <property type="entry name" value="Tscrpt_reg_AraC-type_HTH"/>
</dbReference>
<dbReference type="Proteomes" id="UP001589891">
    <property type="component" value="Unassembled WGS sequence"/>
</dbReference>
<dbReference type="SMART" id="SM00342">
    <property type="entry name" value="HTH_ARAC"/>
    <property type="match status" value="1"/>
</dbReference>
<dbReference type="Pfam" id="PF12833">
    <property type="entry name" value="HTH_18"/>
    <property type="match status" value="1"/>
</dbReference>
<feature type="domain" description="HTH araC/xylS-type" evidence="7">
    <location>
        <begin position="155"/>
        <end position="253"/>
    </location>
</feature>
<dbReference type="Pfam" id="PF00072">
    <property type="entry name" value="Response_reg"/>
    <property type="match status" value="1"/>
</dbReference>
<dbReference type="SMART" id="SM00448">
    <property type="entry name" value="REC"/>
    <property type="match status" value="1"/>
</dbReference>
<dbReference type="InterPro" id="IPR009057">
    <property type="entry name" value="Homeodomain-like_sf"/>
</dbReference>
<evidence type="ECO:0000256" key="4">
    <source>
        <dbReference type="ARBA" id="ARBA00023125"/>
    </source>
</evidence>
<accession>A0ABV6SRE6</accession>
<dbReference type="InterPro" id="IPR039420">
    <property type="entry name" value="WalR-like"/>
</dbReference>
<evidence type="ECO:0000256" key="2">
    <source>
        <dbReference type="ARBA" id="ARBA00023012"/>
    </source>
</evidence>
<keyword evidence="1 6" id="KW-0597">Phosphoprotein</keyword>
<dbReference type="InterPro" id="IPR018062">
    <property type="entry name" value="HTH_AraC-typ_CS"/>
</dbReference>
<comment type="caution">
    <text evidence="9">The sequence shown here is derived from an EMBL/GenBank/DDBJ whole genome shotgun (WGS) entry which is preliminary data.</text>
</comment>
<protein>
    <submittedName>
        <fullName evidence="9">Response regulator</fullName>
    </submittedName>
</protein>
<sequence length="261" mass="29605">MHEDSFRLGSGAHILLIDDQPEELRSLRTLLQAEGFRISLASDPRQGLQRALALYPDLILLDVRMPQVDGFALCRLLREAPGGKQAPIIFLTSAASIDERLTGLQLGSVDYVLKSCVPEEILARIRIHLQLVWREQLQAPLPPPQPVDPDEMILHAAMRLIARHLDCPPPLSELARQVGTYDKRLSGVFRRRLGMTVFAWIREERLRKSQELLRDSSMSIQDIAELVGFSSAGNFATAFRERLGMTPSQFRERVWESRMEC</sequence>
<evidence type="ECO:0000259" key="8">
    <source>
        <dbReference type="PROSITE" id="PS50110"/>
    </source>
</evidence>
<dbReference type="RefSeq" id="WP_376949423.1">
    <property type="nucleotide sequence ID" value="NZ_CP171449.1"/>
</dbReference>
<dbReference type="PROSITE" id="PS01124">
    <property type="entry name" value="HTH_ARAC_FAMILY_2"/>
    <property type="match status" value="1"/>
</dbReference>
<dbReference type="PROSITE" id="PS00041">
    <property type="entry name" value="HTH_ARAC_FAMILY_1"/>
    <property type="match status" value="1"/>
</dbReference>
<dbReference type="InterPro" id="IPR001789">
    <property type="entry name" value="Sig_transdc_resp-reg_receiver"/>
</dbReference>
<dbReference type="SUPFAM" id="SSF46689">
    <property type="entry name" value="Homeodomain-like"/>
    <property type="match status" value="2"/>
</dbReference>
<evidence type="ECO:0000256" key="3">
    <source>
        <dbReference type="ARBA" id="ARBA00023015"/>
    </source>
</evidence>
<keyword evidence="10" id="KW-1185">Reference proteome</keyword>
<dbReference type="PANTHER" id="PTHR48111">
    <property type="entry name" value="REGULATOR OF RPOS"/>
    <property type="match status" value="1"/>
</dbReference>